<dbReference type="PANTHER" id="PTHR10668:SF105">
    <property type="entry name" value="DEHYDROGENASE-RELATED"/>
    <property type="match status" value="1"/>
</dbReference>
<name>A0ABT5G8B1_9ACTN</name>
<dbReference type="InterPro" id="IPR036188">
    <property type="entry name" value="FAD/NAD-bd_sf"/>
</dbReference>
<proteinExistence type="predicted"/>
<dbReference type="SUPFAM" id="SSF51905">
    <property type="entry name" value="FAD/NAD(P)-binding domain"/>
    <property type="match status" value="1"/>
</dbReference>
<evidence type="ECO:0000313" key="1">
    <source>
        <dbReference type="EMBL" id="MDC2960807.1"/>
    </source>
</evidence>
<dbReference type="Proteomes" id="UP001221328">
    <property type="component" value="Unassembled WGS sequence"/>
</dbReference>
<evidence type="ECO:0000313" key="2">
    <source>
        <dbReference type="Proteomes" id="UP001221328"/>
    </source>
</evidence>
<dbReference type="RefSeq" id="WP_272178833.1">
    <property type="nucleotide sequence ID" value="NZ_JAQOSK010000026.1"/>
</dbReference>
<gene>
    <name evidence="1" type="ORF">PO587_40920</name>
</gene>
<dbReference type="Pfam" id="PF13450">
    <property type="entry name" value="NAD_binding_8"/>
    <property type="match status" value="1"/>
</dbReference>
<keyword evidence="2" id="KW-1185">Reference proteome</keyword>
<dbReference type="Gene3D" id="3.50.50.60">
    <property type="entry name" value="FAD/NAD(P)-binding domain"/>
    <property type="match status" value="1"/>
</dbReference>
<comment type="caution">
    <text evidence="1">The sequence shown here is derived from an EMBL/GenBank/DDBJ whole genome shotgun (WGS) entry which is preliminary data.</text>
</comment>
<reference evidence="1 2" key="1">
    <citation type="journal article" date="2015" name="Int. J. Syst. Evol. Microbiol.">
        <title>Streptomyces gilvifuscus sp. nov., an actinomycete that produces antibacterial compounds isolated from soil.</title>
        <authorList>
            <person name="Nguyen T.M."/>
            <person name="Kim J."/>
        </authorList>
    </citation>
    <scope>NUCLEOTIDE SEQUENCE [LARGE SCALE GENOMIC DNA]</scope>
    <source>
        <strain evidence="1 2">T113</strain>
    </source>
</reference>
<accession>A0ABT5G8B1</accession>
<dbReference type="EMBL" id="JAQOSK010000026">
    <property type="protein sequence ID" value="MDC2960807.1"/>
    <property type="molecule type" value="Genomic_DNA"/>
</dbReference>
<dbReference type="PANTHER" id="PTHR10668">
    <property type="entry name" value="PHYTOENE DEHYDROGENASE"/>
    <property type="match status" value="1"/>
</dbReference>
<sequence>MSTAVVVGSGPNGLAAAVLLAREGVDVTVLEAAATIGGGTRTSELTPGLLHDHCSAIHPMTAGSPFLRELGLDRHGLRWRLPEIDCVHPLDSGEAGVLRRSVHETAEGLGAVDGPRWRRLFDPLADGFDALADGIMGPPVRVPRHPLLLARFGIPALLPATAVAGLWRTEAARALYGGVAAHAFRPLNRPATAAIGLSIVASGHRYGWVVAEGGSRAVTDALASLLTELGGRVETGVHVRSHTQLPSVDVVLFDTAPRAVADILGDRLPARVARAYRRYRHGPGAFKVDFAVEGGVPWTHEAARRAGTVHLGGTFEEVAEAERQVCAGRMPERPFVLVGQQYLADPSRSDGDVHPVWTYAHVPHGYAVDATEAIVGQIERFAPGFRDRVVGTSTRSPAQFEEYNPNFVGGDIVTGANTAPQLLLRPRLTLDPYSTGVPGMFICSAATPPGAGAHGMCGANAARSALRYLERGSGRRTASGHGPSGGCG</sequence>
<organism evidence="1 2">
    <name type="scientific">Streptomyces gilvifuscus</name>
    <dbReference type="NCBI Taxonomy" id="1550617"/>
    <lineage>
        <taxon>Bacteria</taxon>
        <taxon>Bacillati</taxon>
        <taxon>Actinomycetota</taxon>
        <taxon>Actinomycetes</taxon>
        <taxon>Kitasatosporales</taxon>
        <taxon>Streptomycetaceae</taxon>
        <taxon>Streptomyces</taxon>
    </lineage>
</organism>
<protein>
    <submittedName>
        <fullName evidence="1">NAD(P)/FAD-dependent oxidoreductase</fullName>
    </submittedName>
</protein>